<feature type="compositionally biased region" description="Pro residues" evidence="1">
    <location>
        <begin position="27"/>
        <end position="36"/>
    </location>
</feature>
<evidence type="ECO:0000256" key="1">
    <source>
        <dbReference type="SAM" id="MobiDB-lite"/>
    </source>
</evidence>
<feature type="compositionally biased region" description="Low complexity" evidence="1">
    <location>
        <begin position="108"/>
        <end position="130"/>
    </location>
</feature>
<dbReference type="Proteomes" id="UP001622690">
    <property type="component" value="Chromosome"/>
</dbReference>
<evidence type="ECO:0008006" key="5">
    <source>
        <dbReference type="Google" id="ProtNLM"/>
    </source>
</evidence>
<proteinExistence type="predicted"/>
<accession>A0ABZ1J288</accession>
<feature type="compositionally biased region" description="Pro residues" evidence="1">
    <location>
        <begin position="53"/>
        <end position="68"/>
    </location>
</feature>
<gene>
    <name evidence="3" type="ORF">OHU27_20975</name>
</gene>
<evidence type="ECO:0000256" key="2">
    <source>
        <dbReference type="SAM" id="Phobius"/>
    </source>
</evidence>
<dbReference type="Gene3D" id="3.40.1000.10">
    <property type="entry name" value="Mog1/PsbP, alpha/beta/alpha sandwich"/>
    <property type="match status" value="1"/>
</dbReference>
<protein>
    <recommendedName>
        <fullName evidence="5">Serine/arginine repetitive matrix protein 2</fullName>
    </recommendedName>
</protein>
<feature type="transmembrane region" description="Helical" evidence="2">
    <location>
        <begin position="75"/>
        <end position="96"/>
    </location>
</feature>
<keyword evidence="2" id="KW-0472">Membrane</keyword>
<feature type="compositionally biased region" description="Basic and acidic residues" evidence="1">
    <location>
        <begin position="1"/>
        <end position="13"/>
    </location>
</feature>
<dbReference type="RefSeq" id="WP_406258387.1">
    <property type="nucleotide sequence ID" value="NZ_CP108125.1"/>
</dbReference>
<name>A0ABZ1J288_9ACTN</name>
<evidence type="ECO:0000313" key="4">
    <source>
        <dbReference type="Proteomes" id="UP001622690"/>
    </source>
</evidence>
<keyword evidence="2" id="KW-1133">Transmembrane helix</keyword>
<reference evidence="3 4" key="1">
    <citation type="submission" date="2022-10" db="EMBL/GenBank/DDBJ databases">
        <title>The complete genomes of actinobacterial strains from the NBC collection.</title>
        <authorList>
            <person name="Joergensen T.S."/>
            <person name="Alvarez Arevalo M."/>
            <person name="Sterndorff E.B."/>
            <person name="Faurdal D."/>
            <person name="Vuksanovic O."/>
            <person name="Mourched A.-S."/>
            <person name="Charusanti P."/>
            <person name="Shaw S."/>
            <person name="Blin K."/>
            <person name="Weber T."/>
        </authorList>
    </citation>
    <scope>NUCLEOTIDE SEQUENCE [LARGE SCALE GENOMIC DNA]</scope>
    <source>
        <strain evidence="3 4">NBC_00206</strain>
    </source>
</reference>
<feature type="region of interest" description="Disordered" evidence="1">
    <location>
        <begin position="99"/>
        <end position="160"/>
    </location>
</feature>
<dbReference type="EMBL" id="CP108125">
    <property type="protein sequence ID" value="WTO84754.1"/>
    <property type="molecule type" value="Genomic_DNA"/>
</dbReference>
<sequence>MEGRGAGEVRWNKETQSWVPVGADGHPAPPPPPVRPPGTDGSGGEGPGEWHTPAPPGRPQPPSVPPAAPGGRRPAVVAGAAVAAVAVTALAVWLAVGGTGDDGDDKAGGTASSTAATSEDAPTAPADATSDWAEPTDDTFSAASESPDVPAGHRLVDDPSGFTTVVPEDWTRSERDGGAVVFYTSPDERRLLQIFEVVEPGLTPDGALDEAFKTLSEQPGFTEISRGPVPGETDASELVYEYDSKDLGERVRAVDRVFRTDDGGLYAMVVRGTTDDWPTTQETLQNARSAFTPS</sequence>
<keyword evidence="4" id="KW-1185">Reference proteome</keyword>
<feature type="region of interest" description="Disordered" evidence="1">
    <location>
        <begin position="1"/>
        <end position="75"/>
    </location>
</feature>
<evidence type="ECO:0000313" key="3">
    <source>
        <dbReference type="EMBL" id="WTO84754.1"/>
    </source>
</evidence>
<keyword evidence="2" id="KW-0812">Transmembrane</keyword>
<organism evidence="3 4">
    <name type="scientific">Streptomyces nigra</name>
    <dbReference type="NCBI Taxonomy" id="1827580"/>
    <lineage>
        <taxon>Bacteria</taxon>
        <taxon>Bacillati</taxon>
        <taxon>Actinomycetota</taxon>
        <taxon>Actinomycetes</taxon>
        <taxon>Kitasatosporales</taxon>
        <taxon>Streptomycetaceae</taxon>
        <taxon>Streptomyces</taxon>
    </lineage>
</organism>